<name>A0A835JQ86_9ROSI</name>
<dbReference type="EMBL" id="JADGMS010000009">
    <property type="protein sequence ID" value="KAF9675392.1"/>
    <property type="molecule type" value="Genomic_DNA"/>
</dbReference>
<comment type="caution">
    <text evidence="1">The sequence shown here is derived from an EMBL/GenBank/DDBJ whole genome shotgun (WGS) entry which is preliminary data.</text>
</comment>
<reference evidence="1 2" key="1">
    <citation type="submission" date="2020-10" db="EMBL/GenBank/DDBJ databases">
        <title>Plant Genome Project.</title>
        <authorList>
            <person name="Zhang R.-G."/>
        </authorList>
    </citation>
    <scope>NUCLEOTIDE SEQUENCE [LARGE SCALE GENOMIC DNA]</scope>
    <source>
        <strain evidence="1">FAFU-HL-1</strain>
        <tissue evidence="1">Leaf</tissue>
    </source>
</reference>
<evidence type="ECO:0000313" key="2">
    <source>
        <dbReference type="Proteomes" id="UP000657918"/>
    </source>
</evidence>
<protein>
    <submittedName>
        <fullName evidence="1">Uncharacterized protein</fullName>
    </submittedName>
</protein>
<keyword evidence="2" id="KW-1185">Reference proteome</keyword>
<organism evidence="1 2">
    <name type="scientific">Salix dunnii</name>
    <dbReference type="NCBI Taxonomy" id="1413687"/>
    <lineage>
        <taxon>Eukaryota</taxon>
        <taxon>Viridiplantae</taxon>
        <taxon>Streptophyta</taxon>
        <taxon>Embryophyta</taxon>
        <taxon>Tracheophyta</taxon>
        <taxon>Spermatophyta</taxon>
        <taxon>Magnoliopsida</taxon>
        <taxon>eudicotyledons</taxon>
        <taxon>Gunneridae</taxon>
        <taxon>Pentapetalae</taxon>
        <taxon>rosids</taxon>
        <taxon>fabids</taxon>
        <taxon>Malpighiales</taxon>
        <taxon>Salicaceae</taxon>
        <taxon>Saliceae</taxon>
        <taxon>Salix</taxon>
    </lineage>
</organism>
<gene>
    <name evidence="1" type="ORF">SADUNF_Sadunf09G0027600</name>
</gene>
<proteinExistence type="predicted"/>
<dbReference type="AlphaFoldDB" id="A0A835JQ86"/>
<dbReference type="Proteomes" id="UP000657918">
    <property type="component" value="Unassembled WGS sequence"/>
</dbReference>
<accession>A0A835JQ86</accession>
<evidence type="ECO:0000313" key="1">
    <source>
        <dbReference type="EMBL" id="KAF9675392.1"/>
    </source>
</evidence>
<sequence>MEGILVNHVQEQQATFQIRHIQGMNMEAADGFFTDNIFEVLQNKAGVDETDCALHDPRTRNEMIKNQEIYDPIMTGPTQAALYEAGNTGN</sequence>